<proteinExistence type="predicted"/>
<evidence type="ECO:0000313" key="2">
    <source>
        <dbReference type="Proteomes" id="UP000324222"/>
    </source>
</evidence>
<keyword evidence="2" id="KW-1185">Reference proteome</keyword>
<organism evidence="1 2">
    <name type="scientific">Portunus trituberculatus</name>
    <name type="common">Swimming crab</name>
    <name type="synonym">Neptunus trituberculatus</name>
    <dbReference type="NCBI Taxonomy" id="210409"/>
    <lineage>
        <taxon>Eukaryota</taxon>
        <taxon>Metazoa</taxon>
        <taxon>Ecdysozoa</taxon>
        <taxon>Arthropoda</taxon>
        <taxon>Crustacea</taxon>
        <taxon>Multicrustacea</taxon>
        <taxon>Malacostraca</taxon>
        <taxon>Eumalacostraca</taxon>
        <taxon>Eucarida</taxon>
        <taxon>Decapoda</taxon>
        <taxon>Pleocyemata</taxon>
        <taxon>Brachyura</taxon>
        <taxon>Eubrachyura</taxon>
        <taxon>Portunoidea</taxon>
        <taxon>Portunidae</taxon>
        <taxon>Portuninae</taxon>
        <taxon>Portunus</taxon>
    </lineage>
</organism>
<name>A0A5B7JA30_PORTR</name>
<sequence length="128" mass="14159">MSFSLIPSCFTSSLSHHVCLHLSTTPSHLSFTSPQLPRLPKAPHSNLFFPHLAPRSTCKSSSPAFLYPCVAFLLPDTAHAGNRKAEKCLLGLLVLFVPVSSASQCLDRNKLRKSNPFNTGTRFYLRFV</sequence>
<comment type="caution">
    <text evidence="1">The sequence shown here is derived from an EMBL/GenBank/DDBJ whole genome shotgun (WGS) entry which is preliminary data.</text>
</comment>
<dbReference type="AlphaFoldDB" id="A0A5B7JA30"/>
<reference evidence="1 2" key="1">
    <citation type="submission" date="2019-05" db="EMBL/GenBank/DDBJ databases">
        <title>Another draft genome of Portunus trituberculatus and its Hox gene families provides insights of decapod evolution.</title>
        <authorList>
            <person name="Jeong J.-H."/>
            <person name="Song I."/>
            <person name="Kim S."/>
            <person name="Choi T."/>
            <person name="Kim D."/>
            <person name="Ryu S."/>
            <person name="Kim W."/>
        </authorList>
    </citation>
    <scope>NUCLEOTIDE SEQUENCE [LARGE SCALE GENOMIC DNA]</scope>
    <source>
        <tissue evidence="1">Muscle</tissue>
    </source>
</reference>
<dbReference type="Proteomes" id="UP000324222">
    <property type="component" value="Unassembled WGS sequence"/>
</dbReference>
<accession>A0A5B7JA30</accession>
<evidence type="ECO:0000313" key="1">
    <source>
        <dbReference type="EMBL" id="MPC89778.1"/>
    </source>
</evidence>
<dbReference type="EMBL" id="VSRR010082146">
    <property type="protein sequence ID" value="MPC89778.1"/>
    <property type="molecule type" value="Genomic_DNA"/>
</dbReference>
<protein>
    <submittedName>
        <fullName evidence="1">Uncharacterized protein</fullName>
    </submittedName>
</protein>
<gene>
    <name evidence="1" type="ORF">E2C01_084738</name>
</gene>